<protein>
    <submittedName>
        <fullName evidence="4">Response regulator</fullName>
    </submittedName>
</protein>
<dbReference type="Proteomes" id="UP001215827">
    <property type="component" value="Chromosome"/>
</dbReference>
<dbReference type="PROSITE" id="PS50110">
    <property type="entry name" value="RESPONSE_REGULATORY"/>
    <property type="match status" value="1"/>
</dbReference>
<gene>
    <name evidence="4" type="ORF">P7228_12135</name>
</gene>
<dbReference type="EMBL" id="CP121106">
    <property type="protein sequence ID" value="WFL76740.1"/>
    <property type="molecule type" value="Genomic_DNA"/>
</dbReference>
<dbReference type="SMART" id="SM00448">
    <property type="entry name" value="REC"/>
    <property type="match status" value="1"/>
</dbReference>
<dbReference type="NCBIfam" id="NF046022">
    <property type="entry name" value="RespRegCpdRBruc"/>
    <property type="match status" value="1"/>
</dbReference>
<proteinExistence type="predicted"/>
<dbReference type="InterPro" id="IPR050595">
    <property type="entry name" value="Bact_response_regulator"/>
</dbReference>
<dbReference type="SUPFAM" id="SSF52172">
    <property type="entry name" value="CheY-like"/>
    <property type="match status" value="1"/>
</dbReference>
<feature type="modified residue" description="4-aspartylphosphate" evidence="2">
    <location>
        <position position="57"/>
    </location>
</feature>
<keyword evidence="5" id="KW-1185">Reference proteome</keyword>
<dbReference type="Pfam" id="PF00072">
    <property type="entry name" value="Response_reg"/>
    <property type="match status" value="1"/>
</dbReference>
<dbReference type="PANTHER" id="PTHR44591:SF21">
    <property type="entry name" value="TWO-COMPONENT RESPONSE REGULATOR"/>
    <property type="match status" value="1"/>
</dbReference>
<accession>A0ABY8FNZ7</accession>
<dbReference type="RefSeq" id="WP_278015501.1">
    <property type="nucleotide sequence ID" value="NZ_CP121106.1"/>
</dbReference>
<evidence type="ECO:0000313" key="4">
    <source>
        <dbReference type="EMBL" id="WFL76740.1"/>
    </source>
</evidence>
<sequence>MKAPDSIRILLAEDDEAMRTYLARALESAGYEVISVGSGTEAVPYLENEHFDLLLSDIVMPEMDGIELAQRCGEVSPRTKVMFITGFAAVSLRASREQPQAKVLSKPFHLRDLVLEVERIFADRAEASL</sequence>
<feature type="domain" description="Response regulatory" evidence="3">
    <location>
        <begin position="8"/>
        <end position="121"/>
    </location>
</feature>
<evidence type="ECO:0000259" key="3">
    <source>
        <dbReference type="PROSITE" id="PS50110"/>
    </source>
</evidence>
<evidence type="ECO:0000256" key="1">
    <source>
        <dbReference type="ARBA" id="ARBA00022553"/>
    </source>
</evidence>
<name>A0ABY8FNZ7_9SPHN</name>
<organism evidence="4 5">
    <name type="scientific">Altererythrobacter arenosus</name>
    <dbReference type="NCBI Taxonomy" id="3032592"/>
    <lineage>
        <taxon>Bacteria</taxon>
        <taxon>Pseudomonadati</taxon>
        <taxon>Pseudomonadota</taxon>
        <taxon>Alphaproteobacteria</taxon>
        <taxon>Sphingomonadales</taxon>
        <taxon>Erythrobacteraceae</taxon>
        <taxon>Altererythrobacter</taxon>
    </lineage>
</organism>
<dbReference type="InterPro" id="IPR001789">
    <property type="entry name" value="Sig_transdc_resp-reg_receiver"/>
</dbReference>
<dbReference type="Gene3D" id="3.40.50.2300">
    <property type="match status" value="1"/>
</dbReference>
<evidence type="ECO:0000313" key="5">
    <source>
        <dbReference type="Proteomes" id="UP001215827"/>
    </source>
</evidence>
<keyword evidence="1 2" id="KW-0597">Phosphoprotein</keyword>
<reference evidence="4 5" key="1">
    <citation type="submission" date="2023-03" db="EMBL/GenBank/DDBJ databases">
        <title>Altererythrobacter sp. CAU 1644 isolated from sand.</title>
        <authorList>
            <person name="Kim W."/>
        </authorList>
    </citation>
    <scope>NUCLEOTIDE SEQUENCE [LARGE SCALE GENOMIC DNA]</scope>
    <source>
        <strain evidence="4 5">CAU 1644</strain>
    </source>
</reference>
<dbReference type="InterPro" id="IPR011006">
    <property type="entry name" value="CheY-like_superfamily"/>
</dbReference>
<evidence type="ECO:0000256" key="2">
    <source>
        <dbReference type="PROSITE-ProRule" id="PRU00169"/>
    </source>
</evidence>
<dbReference type="PANTHER" id="PTHR44591">
    <property type="entry name" value="STRESS RESPONSE REGULATOR PROTEIN 1"/>
    <property type="match status" value="1"/>
</dbReference>